<dbReference type="InterPro" id="IPR005119">
    <property type="entry name" value="LysR_subst-bd"/>
</dbReference>
<keyword evidence="2" id="KW-0805">Transcription regulation</keyword>
<dbReference type="eggNOG" id="COG0583">
    <property type="taxonomic scope" value="Bacteria"/>
</dbReference>
<dbReference type="GO" id="GO:0003677">
    <property type="term" value="F:DNA binding"/>
    <property type="evidence" value="ECO:0007669"/>
    <property type="project" value="UniProtKB-KW"/>
</dbReference>
<dbReference type="Proteomes" id="UP000008952">
    <property type="component" value="Unassembled WGS sequence"/>
</dbReference>
<dbReference type="AlphaFoldDB" id="J0R478"/>
<dbReference type="STRING" id="1094558.ME5_00825"/>
<comment type="caution">
    <text evidence="7">The sequence shown here is derived from an EMBL/GenBank/DDBJ whole genome shotgun (WGS) entry which is preliminary data.</text>
</comment>
<dbReference type="InterPro" id="IPR036388">
    <property type="entry name" value="WH-like_DNA-bd_sf"/>
</dbReference>
<evidence type="ECO:0000313" key="7">
    <source>
        <dbReference type="EMBL" id="EJF90424.1"/>
    </source>
</evidence>
<dbReference type="OrthoDB" id="9775392at2"/>
<keyword evidence="8" id="KW-1185">Reference proteome</keyword>
<feature type="domain" description="HTH lysR-type" evidence="6">
    <location>
        <begin position="2"/>
        <end position="59"/>
    </location>
</feature>
<dbReference type="Pfam" id="PF00126">
    <property type="entry name" value="HTH_1"/>
    <property type="match status" value="1"/>
</dbReference>
<dbReference type="FunFam" id="1.10.10.10:FF:000001">
    <property type="entry name" value="LysR family transcriptional regulator"/>
    <property type="match status" value="1"/>
</dbReference>
<keyword evidence="4" id="KW-0010">Activator</keyword>
<dbReference type="Pfam" id="PF03466">
    <property type="entry name" value="LysR_substrate"/>
    <property type="match status" value="1"/>
</dbReference>
<name>J0R478_9HYPH</name>
<sequence>MFTVRQLRYFQVLAKKGHFGEASEKLGISQPALSVQIAEMEKTAGAPLFERSSKRILLTPLGKNFQPLIDDILLRLAALVDVASNYDGPLSHPLKLGIIPTIAPYLLPLLLPQTHRLYPKLNLVIQEAKTDNLLEMLRVGHVDAIIAALPIECDELISEPLFKDQFYLAVAKDEFVHFNKTIDQADLDNHKLLLLEEGHCLREQTLQACQTKEYRHDITASSLTTLLQLVENGIGITIIPQIAVSTEMRQENLKLIPFCMPVPYREVHLVWRRRSQRLEDFKLFAQMVKSLADSILREAKNFIT</sequence>
<dbReference type="EMBL" id="AIMB01000007">
    <property type="protein sequence ID" value="EJF90424.1"/>
    <property type="molecule type" value="Genomic_DNA"/>
</dbReference>
<dbReference type="PRINTS" id="PR00039">
    <property type="entry name" value="HTHLYSR"/>
</dbReference>
<dbReference type="GO" id="GO:0003700">
    <property type="term" value="F:DNA-binding transcription factor activity"/>
    <property type="evidence" value="ECO:0007669"/>
    <property type="project" value="InterPro"/>
</dbReference>
<reference evidence="7 8" key="1">
    <citation type="submission" date="2012-03" db="EMBL/GenBank/DDBJ databases">
        <title>The Genome Sequence of Bartonella tamiae Th239.</title>
        <authorList>
            <consortium name="The Broad Institute Genome Sequencing Platform"/>
            <consortium name="The Broad Institute Genome Sequencing Center for Infectious Disease"/>
            <person name="Feldgarden M."/>
            <person name="Kirby J."/>
            <person name="Kosoy M."/>
            <person name="Birtles R."/>
            <person name="Probert W.S."/>
            <person name="Chiaraviglio L."/>
            <person name="Young S.K."/>
            <person name="Zeng Q."/>
            <person name="Gargeya S."/>
            <person name="Fitzgerald M."/>
            <person name="Haas B."/>
            <person name="Abouelleil A."/>
            <person name="Alvarado L."/>
            <person name="Arachchi H.M."/>
            <person name="Berlin A."/>
            <person name="Chapman S.B."/>
            <person name="Gearin G."/>
            <person name="Goldberg J."/>
            <person name="Griggs A."/>
            <person name="Gujja S."/>
            <person name="Hansen M."/>
            <person name="Heiman D."/>
            <person name="Howarth C."/>
            <person name="Larimer J."/>
            <person name="Lui A."/>
            <person name="MacDonald P.J.P."/>
            <person name="McCowen C."/>
            <person name="Montmayeur A."/>
            <person name="Murphy C."/>
            <person name="Neiman D."/>
            <person name="Pearson M."/>
            <person name="Priest M."/>
            <person name="Roberts A."/>
            <person name="Saif S."/>
            <person name="Shea T."/>
            <person name="Sisk P."/>
            <person name="Stolte C."/>
            <person name="Sykes S."/>
            <person name="Wortman J."/>
            <person name="Nusbaum C."/>
            <person name="Birren B."/>
        </authorList>
    </citation>
    <scope>NUCLEOTIDE SEQUENCE [LARGE SCALE GENOMIC DNA]</scope>
    <source>
        <strain evidence="7 8">Th239</strain>
    </source>
</reference>
<evidence type="ECO:0000256" key="2">
    <source>
        <dbReference type="ARBA" id="ARBA00023015"/>
    </source>
</evidence>
<dbReference type="RefSeq" id="WP_008038708.1">
    <property type="nucleotide sequence ID" value="NZ_JH725147.1"/>
</dbReference>
<evidence type="ECO:0000256" key="3">
    <source>
        <dbReference type="ARBA" id="ARBA00023125"/>
    </source>
</evidence>
<protein>
    <recommendedName>
        <fullName evidence="6">HTH lysR-type domain-containing protein</fullName>
    </recommendedName>
</protein>
<dbReference type="SUPFAM" id="SSF53850">
    <property type="entry name" value="Periplasmic binding protein-like II"/>
    <property type="match status" value="1"/>
</dbReference>
<keyword evidence="3" id="KW-0238">DNA-binding</keyword>
<gene>
    <name evidence="7" type="ORF">ME5_00825</name>
</gene>
<dbReference type="SUPFAM" id="SSF46785">
    <property type="entry name" value="Winged helix' DNA-binding domain"/>
    <property type="match status" value="1"/>
</dbReference>
<evidence type="ECO:0000313" key="8">
    <source>
        <dbReference type="Proteomes" id="UP000008952"/>
    </source>
</evidence>
<evidence type="ECO:0000256" key="4">
    <source>
        <dbReference type="ARBA" id="ARBA00023159"/>
    </source>
</evidence>
<dbReference type="Gene3D" id="1.10.10.10">
    <property type="entry name" value="Winged helix-like DNA-binding domain superfamily/Winged helix DNA-binding domain"/>
    <property type="match status" value="1"/>
</dbReference>
<dbReference type="InterPro" id="IPR036390">
    <property type="entry name" value="WH_DNA-bd_sf"/>
</dbReference>
<proteinExistence type="inferred from homology"/>
<evidence type="ECO:0000259" key="6">
    <source>
        <dbReference type="PROSITE" id="PS50931"/>
    </source>
</evidence>
<dbReference type="PROSITE" id="PS50931">
    <property type="entry name" value="HTH_LYSR"/>
    <property type="match status" value="1"/>
</dbReference>
<dbReference type="HOGENOM" id="CLU_039613_6_4_5"/>
<comment type="similarity">
    <text evidence="1">Belongs to the LysR transcriptional regulatory family.</text>
</comment>
<evidence type="ECO:0000256" key="1">
    <source>
        <dbReference type="ARBA" id="ARBA00009437"/>
    </source>
</evidence>
<evidence type="ECO:0000256" key="5">
    <source>
        <dbReference type="ARBA" id="ARBA00023163"/>
    </source>
</evidence>
<accession>J0R478</accession>
<organism evidence="7 8">
    <name type="scientific">Bartonella tamiae Th239</name>
    <dbReference type="NCBI Taxonomy" id="1094558"/>
    <lineage>
        <taxon>Bacteria</taxon>
        <taxon>Pseudomonadati</taxon>
        <taxon>Pseudomonadota</taxon>
        <taxon>Alphaproteobacteria</taxon>
        <taxon>Hyphomicrobiales</taxon>
        <taxon>Bartonellaceae</taxon>
        <taxon>Bartonella</taxon>
    </lineage>
</organism>
<dbReference type="PANTHER" id="PTHR30346">
    <property type="entry name" value="TRANSCRIPTIONAL DUAL REGULATOR HCAR-RELATED"/>
    <property type="match status" value="1"/>
</dbReference>
<dbReference type="Gene3D" id="3.40.190.10">
    <property type="entry name" value="Periplasmic binding protein-like II"/>
    <property type="match status" value="2"/>
</dbReference>
<keyword evidence="5" id="KW-0804">Transcription</keyword>
<dbReference type="PATRIC" id="fig|1094558.3.peg.905"/>
<dbReference type="InterPro" id="IPR000847">
    <property type="entry name" value="LysR_HTH_N"/>
</dbReference>
<dbReference type="GO" id="GO:0032993">
    <property type="term" value="C:protein-DNA complex"/>
    <property type="evidence" value="ECO:0007669"/>
    <property type="project" value="TreeGrafter"/>
</dbReference>
<dbReference type="PANTHER" id="PTHR30346:SF26">
    <property type="entry name" value="HYDROGEN PEROXIDE-INDUCIBLE GENES ACTIVATOR"/>
    <property type="match status" value="1"/>
</dbReference>
<dbReference type="CDD" id="cd08411">
    <property type="entry name" value="PBP2_OxyR"/>
    <property type="match status" value="1"/>
</dbReference>